<feature type="chain" id="PRO_5046665799" description="UrcA family protein" evidence="1">
    <location>
        <begin position="22"/>
        <end position="123"/>
    </location>
</feature>
<reference evidence="3" key="1">
    <citation type="journal article" date="2019" name="Int. J. Syst. Evol. Microbiol.">
        <title>The Global Catalogue of Microorganisms (GCM) 10K type strain sequencing project: providing services to taxonomists for standard genome sequencing and annotation.</title>
        <authorList>
            <consortium name="The Broad Institute Genomics Platform"/>
            <consortium name="The Broad Institute Genome Sequencing Center for Infectious Disease"/>
            <person name="Wu L."/>
            <person name="Ma J."/>
        </authorList>
    </citation>
    <scope>NUCLEOTIDE SEQUENCE [LARGE SCALE GENOMIC DNA]</scope>
    <source>
        <strain evidence="3">CECT 7806</strain>
    </source>
</reference>
<feature type="signal peptide" evidence="1">
    <location>
        <begin position="1"/>
        <end position="21"/>
    </location>
</feature>
<evidence type="ECO:0000313" key="3">
    <source>
        <dbReference type="Proteomes" id="UP001244297"/>
    </source>
</evidence>
<name>A0ABT8AUZ6_9HYPH</name>
<keyword evidence="3" id="KW-1185">Reference proteome</keyword>
<accession>A0ABT8AUZ6</accession>
<sequence>MRRTLVAGSLLAALLGGGASAAEDDETAKRAETIAGLVRTVGAQAGIVLYCRALYTVDDTVSEGLSRTVRRALDQALGHDRARAAIAAEGRRVAGEIATLGAERWCADQRDILNTDGVRVFVD</sequence>
<comment type="caution">
    <text evidence="2">The sequence shown here is derived from an EMBL/GenBank/DDBJ whole genome shotgun (WGS) entry which is preliminary data.</text>
</comment>
<dbReference type="Proteomes" id="UP001244297">
    <property type="component" value="Unassembled WGS sequence"/>
</dbReference>
<dbReference type="RefSeq" id="WP_238286007.1">
    <property type="nucleotide sequence ID" value="NZ_BPQS01000005.1"/>
</dbReference>
<keyword evidence="1" id="KW-0732">Signal</keyword>
<dbReference type="EMBL" id="JAUFPT010000077">
    <property type="protein sequence ID" value="MDN3573492.1"/>
    <property type="molecule type" value="Genomic_DNA"/>
</dbReference>
<evidence type="ECO:0000313" key="2">
    <source>
        <dbReference type="EMBL" id="MDN3573492.1"/>
    </source>
</evidence>
<evidence type="ECO:0000256" key="1">
    <source>
        <dbReference type="SAM" id="SignalP"/>
    </source>
</evidence>
<protein>
    <recommendedName>
        <fullName evidence="4">UrcA family protein</fullName>
    </recommendedName>
</protein>
<organism evidence="2 3">
    <name type="scientific">Methylobacterium longum</name>
    <dbReference type="NCBI Taxonomy" id="767694"/>
    <lineage>
        <taxon>Bacteria</taxon>
        <taxon>Pseudomonadati</taxon>
        <taxon>Pseudomonadota</taxon>
        <taxon>Alphaproteobacteria</taxon>
        <taxon>Hyphomicrobiales</taxon>
        <taxon>Methylobacteriaceae</taxon>
        <taxon>Methylobacterium</taxon>
    </lineage>
</organism>
<gene>
    <name evidence="2" type="ORF">QWZ18_23070</name>
</gene>
<evidence type="ECO:0008006" key="4">
    <source>
        <dbReference type="Google" id="ProtNLM"/>
    </source>
</evidence>
<proteinExistence type="predicted"/>